<feature type="region of interest" description="Disordered" evidence="1">
    <location>
        <begin position="233"/>
        <end position="257"/>
    </location>
</feature>
<dbReference type="EMBL" id="KL142374">
    <property type="protein sequence ID" value="KDR78629.1"/>
    <property type="molecule type" value="Genomic_DNA"/>
</dbReference>
<reference evidence="4" key="1">
    <citation type="journal article" date="2014" name="Proc. Natl. Acad. Sci. U.S.A.">
        <title>Extensive sampling of basidiomycete genomes demonstrates inadequacy of the white-rot/brown-rot paradigm for wood decay fungi.</title>
        <authorList>
            <person name="Riley R."/>
            <person name="Salamov A.A."/>
            <person name="Brown D.W."/>
            <person name="Nagy L.G."/>
            <person name="Floudas D."/>
            <person name="Held B.W."/>
            <person name="Levasseur A."/>
            <person name="Lombard V."/>
            <person name="Morin E."/>
            <person name="Otillar R."/>
            <person name="Lindquist E.A."/>
            <person name="Sun H."/>
            <person name="LaButti K.M."/>
            <person name="Schmutz J."/>
            <person name="Jabbour D."/>
            <person name="Luo H."/>
            <person name="Baker S.E."/>
            <person name="Pisabarro A.G."/>
            <person name="Walton J.D."/>
            <person name="Blanchette R.A."/>
            <person name="Henrissat B."/>
            <person name="Martin F."/>
            <person name="Cullen D."/>
            <person name="Hibbett D.S."/>
            <person name="Grigoriev I.V."/>
        </authorList>
    </citation>
    <scope>NUCLEOTIDE SEQUENCE [LARGE SCALE GENOMIC DNA]</scope>
    <source>
        <strain evidence="4">CBS 339.88</strain>
    </source>
</reference>
<keyword evidence="2" id="KW-0812">Transmembrane</keyword>
<dbReference type="Proteomes" id="UP000027222">
    <property type="component" value="Unassembled WGS sequence"/>
</dbReference>
<gene>
    <name evidence="3" type="ORF">GALMADRAFT_209066</name>
</gene>
<sequence length="332" mass="35307">MTSRNITIDDGNSTLIAFQPPQCNGSGWTVNKSGGYLGSYTSCTSASGPTANVTFTGVAVYYSSPPFEGLSMRFNLDGDLSEDISLSTPSGQTINKTSTRIVWSRSNLTNSQHTLQLLPGSKSSTLNVDALIITQLDAGNTTAPISSPTPPAPMAAPLGAAAAPASSTSTTKLSIGFGVTFGAISFIIFICVTLLLGRRRRELNWMSRNRPKAAAPLHTEQPFGFDSQVGLESQDHYASAPSSPKMDQAPLPMRPLPSVAHGSFTTYDFERERDAEASSSRGWSSPAPSNAHLLPIAGPSSSQSQWDTRSAPLSRQTTFTTKFEPVRRPTGQ</sequence>
<proteinExistence type="predicted"/>
<accession>A0A067TFF0</accession>
<dbReference type="HOGENOM" id="CLU_842163_0_0_1"/>
<feature type="region of interest" description="Disordered" evidence="1">
    <location>
        <begin position="275"/>
        <end position="332"/>
    </location>
</feature>
<protein>
    <submittedName>
        <fullName evidence="3">Uncharacterized protein</fullName>
    </submittedName>
</protein>
<name>A0A067TFF0_GALM3</name>
<feature type="compositionally biased region" description="Polar residues" evidence="1">
    <location>
        <begin position="299"/>
        <end position="321"/>
    </location>
</feature>
<feature type="compositionally biased region" description="Low complexity" evidence="1">
    <location>
        <begin position="277"/>
        <end position="289"/>
    </location>
</feature>
<feature type="transmembrane region" description="Helical" evidence="2">
    <location>
        <begin position="175"/>
        <end position="196"/>
    </location>
</feature>
<dbReference type="OrthoDB" id="2946286at2759"/>
<organism evidence="3 4">
    <name type="scientific">Galerina marginata (strain CBS 339.88)</name>
    <dbReference type="NCBI Taxonomy" id="685588"/>
    <lineage>
        <taxon>Eukaryota</taxon>
        <taxon>Fungi</taxon>
        <taxon>Dikarya</taxon>
        <taxon>Basidiomycota</taxon>
        <taxon>Agaricomycotina</taxon>
        <taxon>Agaricomycetes</taxon>
        <taxon>Agaricomycetidae</taxon>
        <taxon>Agaricales</taxon>
        <taxon>Agaricineae</taxon>
        <taxon>Strophariaceae</taxon>
        <taxon>Galerina</taxon>
    </lineage>
</organism>
<evidence type="ECO:0000256" key="1">
    <source>
        <dbReference type="SAM" id="MobiDB-lite"/>
    </source>
</evidence>
<keyword evidence="4" id="KW-1185">Reference proteome</keyword>
<dbReference type="AlphaFoldDB" id="A0A067TFF0"/>
<keyword evidence="2" id="KW-1133">Transmembrane helix</keyword>
<evidence type="ECO:0000256" key="2">
    <source>
        <dbReference type="SAM" id="Phobius"/>
    </source>
</evidence>
<evidence type="ECO:0000313" key="3">
    <source>
        <dbReference type="EMBL" id="KDR78629.1"/>
    </source>
</evidence>
<keyword evidence="2" id="KW-0472">Membrane</keyword>
<evidence type="ECO:0000313" key="4">
    <source>
        <dbReference type="Proteomes" id="UP000027222"/>
    </source>
</evidence>